<protein>
    <recommendedName>
        <fullName evidence="4">Mannose-1-phosphate guanylyltransferase</fullName>
    </recommendedName>
</protein>
<dbReference type="InterPro" id="IPR001451">
    <property type="entry name" value="Hexapep"/>
</dbReference>
<evidence type="ECO:0000313" key="3">
    <source>
        <dbReference type="Proteomes" id="UP001147747"/>
    </source>
</evidence>
<dbReference type="PROSITE" id="PS00101">
    <property type="entry name" value="HEXAPEP_TRANSFERASES"/>
    <property type="match status" value="1"/>
</dbReference>
<dbReference type="InterPro" id="IPR051159">
    <property type="entry name" value="Hexapeptide_acetyltransf"/>
</dbReference>
<reference evidence="2" key="1">
    <citation type="submission" date="2022-12" db="EMBL/GenBank/DDBJ databases">
        <authorList>
            <person name="Petersen C."/>
        </authorList>
    </citation>
    <scope>NUCLEOTIDE SEQUENCE</scope>
    <source>
        <strain evidence="2">IBT 29677</strain>
    </source>
</reference>
<dbReference type="OrthoDB" id="25818at2759"/>
<evidence type="ECO:0000313" key="2">
    <source>
        <dbReference type="EMBL" id="KAJ5397348.1"/>
    </source>
</evidence>
<dbReference type="Gene3D" id="2.160.10.10">
    <property type="entry name" value="Hexapeptide repeat proteins"/>
    <property type="match status" value="1"/>
</dbReference>
<gene>
    <name evidence="2" type="ORF">N7509_005461</name>
</gene>
<reference evidence="2" key="2">
    <citation type="journal article" date="2023" name="IMA Fungus">
        <title>Comparative genomic study of the Penicillium genus elucidates a diverse pangenome and 15 lateral gene transfer events.</title>
        <authorList>
            <person name="Petersen C."/>
            <person name="Sorensen T."/>
            <person name="Nielsen M.R."/>
            <person name="Sondergaard T.E."/>
            <person name="Sorensen J.L."/>
            <person name="Fitzpatrick D.A."/>
            <person name="Frisvad J.C."/>
            <person name="Nielsen K.L."/>
        </authorList>
    </citation>
    <scope>NUCLEOTIDE SEQUENCE</scope>
    <source>
        <strain evidence="2">IBT 29677</strain>
    </source>
</reference>
<comment type="caution">
    <text evidence="2">The sequence shown here is derived from an EMBL/GenBank/DDBJ whole genome shotgun (WGS) entry which is preliminary data.</text>
</comment>
<sequence>MTVAKDLLGKMGERVNIEPPFFVGWGCNVFIGDDVYINREDLWAHSASLFDNAFIRIDDRVLIGPGVCICTGTHQLEAKDRRQNNGTSFARPIIIEADCWIGARATILDGVRIGSGTTIAAGAVVTRDIEPRCLAGGVPATIIRRFEDDQNVEGSIV</sequence>
<evidence type="ECO:0000256" key="1">
    <source>
        <dbReference type="ARBA" id="ARBA00022679"/>
    </source>
</evidence>
<dbReference type="InterPro" id="IPR011004">
    <property type="entry name" value="Trimer_LpxA-like_sf"/>
</dbReference>
<name>A0A9W9W2H6_9EURO</name>
<dbReference type="PANTHER" id="PTHR23416:SF54">
    <property type="entry name" value="ACETYLTRANSFERASE, CYSE_LACA_LPXA_NODL FAMILY (AFU_ORTHOLOGUE AFUA_2G08430)-RELATED"/>
    <property type="match status" value="1"/>
</dbReference>
<proteinExistence type="predicted"/>
<dbReference type="GeneID" id="81369078"/>
<dbReference type="RefSeq" id="XP_056489400.1">
    <property type="nucleotide sequence ID" value="XM_056630098.1"/>
</dbReference>
<dbReference type="InterPro" id="IPR018357">
    <property type="entry name" value="Hexapep_transf_CS"/>
</dbReference>
<keyword evidence="3" id="KW-1185">Reference proteome</keyword>
<dbReference type="GO" id="GO:0008374">
    <property type="term" value="F:O-acyltransferase activity"/>
    <property type="evidence" value="ECO:0007669"/>
    <property type="project" value="TreeGrafter"/>
</dbReference>
<dbReference type="Pfam" id="PF14602">
    <property type="entry name" value="Hexapep_2"/>
    <property type="match status" value="1"/>
</dbReference>
<dbReference type="PANTHER" id="PTHR23416">
    <property type="entry name" value="SIALIC ACID SYNTHASE-RELATED"/>
    <property type="match status" value="1"/>
</dbReference>
<evidence type="ECO:0008006" key="4">
    <source>
        <dbReference type="Google" id="ProtNLM"/>
    </source>
</evidence>
<accession>A0A9W9W2H6</accession>
<dbReference type="EMBL" id="JAPZBU010000006">
    <property type="protein sequence ID" value="KAJ5397348.1"/>
    <property type="molecule type" value="Genomic_DNA"/>
</dbReference>
<dbReference type="AlphaFoldDB" id="A0A9W9W2H6"/>
<dbReference type="Proteomes" id="UP001147747">
    <property type="component" value="Unassembled WGS sequence"/>
</dbReference>
<keyword evidence="1" id="KW-0808">Transferase</keyword>
<dbReference type="SUPFAM" id="SSF51161">
    <property type="entry name" value="Trimeric LpxA-like enzymes"/>
    <property type="match status" value="1"/>
</dbReference>
<organism evidence="2 3">
    <name type="scientific">Penicillium cosmopolitanum</name>
    <dbReference type="NCBI Taxonomy" id="1131564"/>
    <lineage>
        <taxon>Eukaryota</taxon>
        <taxon>Fungi</taxon>
        <taxon>Dikarya</taxon>
        <taxon>Ascomycota</taxon>
        <taxon>Pezizomycotina</taxon>
        <taxon>Eurotiomycetes</taxon>
        <taxon>Eurotiomycetidae</taxon>
        <taxon>Eurotiales</taxon>
        <taxon>Aspergillaceae</taxon>
        <taxon>Penicillium</taxon>
    </lineage>
</organism>